<dbReference type="AlphaFoldDB" id="A0A6C0AFT5"/>
<sequence>MKKLKSLKKLKKIKSKFKCKISLKIWFLNKYSKKV</sequence>
<reference evidence="1" key="1">
    <citation type="journal article" date="2020" name="Nature">
        <title>Giant virus diversity and host interactions through global metagenomics.</title>
        <authorList>
            <person name="Schulz F."/>
            <person name="Roux S."/>
            <person name="Paez-Espino D."/>
            <person name="Jungbluth S."/>
            <person name="Walsh D.A."/>
            <person name="Denef V.J."/>
            <person name="McMahon K.D."/>
            <person name="Konstantinidis K.T."/>
            <person name="Eloe-Fadrosh E.A."/>
            <person name="Kyrpides N.C."/>
            <person name="Woyke T."/>
        </authorList>
    </citation>
    <scope>NUCLEOTIDE SEQUENCE</scope>
    <source>
        <strain evidence="1">GVMAG-S-1021933-23</strain>
    </source>
</reference>
<protein>
    <submittedName>
        <fullName evidence="1">Uncharacterized protein</fullName>
    </submittedName>
</protein>
<proteinExistence type="predicted"/>
<dbReference type="EMBL" id="MN740596">
    <property type="protein sequence ID" value="QHS78310.1"/>
    <property type="molecule type" value="Genomic_DNA"/>
</dbReference>
<evidence type="ECO:0000313" key="1">
    <source>
        <dbReference type="EMBL" id="QHS78310.1"/>
    </source>
</evidence>
<organism evidence="1">
    <name type="scientific">viral metagenome</name>
    <dbReference type="NCBI Taxonomy" id="1070528"/>
    <lineage>
        <taxon>unclassified sequences</taxon>
        <taxon>metagenomes</taxon>
        <taxon>organismal metagenomes</taxon>
    </lineage>
</organism>
<name>A0A6C0AFT5_9ZZZZ</name>
<accession>A0A6C0AFT5</accession>